<evidence type="ECO:0000259" key="4">
    <source>
        <dbReference type="PROSITE" id="PS50966"/>
    </source>
</evidence>
<dbReference type="RefSeq" id="WP_200343016.1">
    <property type="nucleotide sequence ID" value="NZ_NRRL01000102.1"/>
</dbReference>
<dbReference type="InterPro" id="IPR001650">
    <property type="entry name" value="Helicase_C-like"/>
</dbReference>
<dbReference type="SUPFAM" id="SSF52540">
    <property type="entry name" value="P-loop containing nucleoside triphosphate hydrolases"/>
    <property type="match status" value="2"/>
</dbReference>
<evidence type="ECO:0000313" key="8">
    <source>
        <dbReference type="Proteomes" id="UP001296873"/>
    </source>
</evidence>
<keyword evidence="2" id="KW-0863">Zinc-finger</keyword>
<sequence length="892" mass="99563">MTASARSTKKTGSQRRRGKPARNRTPRQAETVRKNPPVFQGWATTDTDEIERRRWRGATEIDQVDPLEPERPYFGAFAVRSASGRRYLVEIRDLARRENSCDCLDWQTNGLGTCKHIEGAIVALRRKGVRAFRAAARTGSDRVEVFPAPDGSATVRVRWPAGSSAERALGDLVDDADGTVGGDPLDAPARVHAALTGTAVPVRVSRHLEPRLEEERRRRRRRADRDALLAEVDAGQATLDVLHHPLMPYQHAGMLHLAFGERALIADEMGLGKTVQAIAACELLRRRRGVRKVLVVAPASLKAEWEDQIARFTDRSTAIVAGRRAQRLKGYASDAFFVLVNYEQVRQEPDDINRIVAPDIVVLDEAQRIKNWETKTARAVKQLASPYAFVLTGTPLENRIDEIYSIVQYLDPKLLGPLFRFNREFYVLDAQGRPVDYQNLDRLHARLAPVMLRRRKADVQAQLPGRTINTYYVGMTPEQQLRYADYEAQAARLVQIARRRPLTKAEFDRLQQWLACMRMICDSPYILDPNCRDAPKLAELESVLTDLLSDPGMKVIVFSEWVRMLELVGERVSEMGHEAAWHTGKIPQDRRRREIRRFKQDPACRILLSTSSGGLGLNLQVASAVVNVDLPWNPAQLEQRIARAWRRDQTRAVSVINLVCEDSIEHRIQHLVQAKQALADGVLDGQGDLDQLKMPSNRSGRVEQMAAMIERQETPAAQMPDPARRFAETAGRHLDRAVVAVARCRDGDGQETALVVVDDLPDETARRALDDAATAAGFAGVRVLDRASWETIRQLADAGVLQFAGEVETLQTHDGPDTRAAEADQAARRRAAARPWLETADRKVRMAEHLAGGGFEAEAVDPLRAAAAAAVRAIALMRDPDVEVDGLDEQDA</sequence>
<dbReference type="Gene3D" id="3.40.50.10810">
    <property type="entry name" value="Tandem AAA-ATPase domain"/>
    <property type="match status" value="1"/>
</dbReference>
<dbReference type="Proteomes" id="UP001296873">
    <property type="component" value="Unassembled WGS sequence"/>
</dbReference>
<protein>
    <recommendedName>
        <fullName evidence="9">Helicase</fullName>
    </recommendedName>
</protein>
<feature type="domain" description="SWIM-type" evidence="4">
    <location>
        <begin position="87"/>
        <end position="125"/>
    </location>
</feature>
<dbReference type="PROSITE" id="PS50966">
    <property type="entry name" value="ZF_SWIM"/>
    <property type="match status" value="1"/>
</dbReference>
<evidence type="ECO:0000256" key="1">
    <source>
        <dbReference type="ARBA" id="ARBA00022801"/>
    </source>
</evidence>
<dbReference type="SMART" id="SM00490">
    <property type="entry name" value="HELICc"/>
    <property type="match status" value="1"/>
</dbReference>
<feature type="non-terminal residue" evidence="7">
    <location>
        <position position="892"/>
    </location>
</feature>
<dbReference type="InterPro" id="IPR007527">
    <property type="entry name" value="Znf_SWIM"/>
</dbReference>
<dbReference type="PROSITE" id="PS51192">
    <property type="entry name" value="HELICASE_ATP_BIND_1"/>
    <property type="match status" value="1"/>
</dbReference>
<dbReference type="Pfam" id="PF00271">
    <property type="entry name" value="Helicase_C"/>
    <property type="match status" value="1"/>
</dbReference>
<evidence type="ECO:0000313" key="7">
    <source>
        <dbReference type="EMBL" id="MBK1670595.1"/>
    </source>
</evidence>
<reference evidence="7 8" key="1">
    <citation type="journal article" date="2020" name="Microorganisms">
        <title>Osmotic Adaptation and Compatible Solute Biosynthesis of Phototrophic Bacteria as Revealed from Genome Analyses.</title>
        <authorList>
            <person name="Imhoff J.F."/>
            <person name="Rahn T."/>
            <person name="Kunzel S."/>
            <person name="Keller A."/>
            <person name="Neulinger S.C."/>
        </authorList>
    </citation>
    <scope>NUCLEOTIDE SEQUENCE [LARGE SCALE GENOMIC DNA]</scope>
    <source>
        <strain evidence="7 8">DSM 9895</strain>
    </source>
</reference>
<organism evidence="7 8">
    <name type="scientific">Rhodovibrio sodomensis</name>
    <dbReference type="NCBI Taxonomy" id="1088"/>
    <lineage>
        <taxon>Bacteria</taxon>
        <taxon>Pseudomonadati</taxon>
        <taxon>Pseudomonadota</taxon>
        <taxon>Alphaproteobacteria</taxon>
        <taxon>Rhodospirillales</taxon>
        <taxon>Rhodovibrionaceae</taxon>
        <taxon>Rhodovibrio</taxon>
    </lineage>
</organism>
<proteinExistence type="predicted"/>
<evidence type="ECO:0000259" key="6">
    <source>
        <dbReference type="PROSITE" id="PS51194"/>
    </source>
</evidence>
<accession>A0ABS1DMI6</accession>
<keyword evidence="2" id="KW-0862">Zinc</keyword>
<dbReference type="InterPro" id="IPR038718">
    <property type="entry name" value="SNF2-like_sf"/>
</dbReference>
<dbReference type="InterPro" id="IPR014001">
    <property type="entry name" value="Helicase_ATP-bd"/>
</dbReference>
<dbReference type="SMART" id="SM00487">
    <property type="entry name" value="DEXDc"/>
    <property type="match status" value="1"/>
</dbReference>
<keyword evidence="2" id="KW-0479">Metal-binding</keyword>
<feature type="compositionally biased region" description="Basic residues" evidence="3">
    <location>
        <begin position="7"/>
        <end position="25"/>
    </location>
</feature>
<evidence type="ECO:0000259" key="5">
    <source>
        <dbReference type="PROSITE" id="PS51192"/>
    </source>
</evidence>
<evidence type="ECO:0000256" key="3">
    <source>
        <dbReference type="SAM" id="MobiDB-lite"/>
    </source>
</evidence>
<feature type="domain" description="Helicase C-terminal" evidence="6">
    <location>
        <begin position="539"/>
        <end position="690"/>
    </location>
</feature>
<keyword evidence="1" id="KW-0378">Hydrolase</keyword>
<dbReference type="InterPro" id="IPR000330">
    <property type="entry name" value="SNF2_N"/>
</dbReference>
<dbReference type="PANTHER" id="PTHR10799">
    <property type="entry name" value="SNF2/RAD54 HELICASE FAMILY"/>
    <property type="match status" value="1"/>
</dbReference>
<dbReference type="CDD" id="cd18793">
    <property type="entry name" value="SF2_C_SNF"/>
    <property type="match status" value="1"/>
</dbReference>
<comment type="caution">
    <text evidence="7">The sequence shown here is derived from an EMBL/GenBank/DDBJ whole genome shotgun (WGS) entry which is preliminary data.</text>
</comment>
<dbReference type="EMBL" id="NRRL01000102">
    <property type="protein sequence ID" value="MBK1670595.1"/>
    <property type="molecule type" value="Genomic_DNA"/>
</dbReference>
<dbReference type="InterPro" id="IPR049730">
    <property type="entry name" value="SNF2/RAD54-like_C"/>
</dbReference>
<keyword evidence="8" id="KW-1185">Reference proteome</keyword>
<dbReference type="Gene3D" id="3.40.50.300">
    <property type="entry name" value="P-loop containing nucleotide triphosphate hydrolases"/>
    <property type="match status" value="1"/>
</dbReference>
<dbReference type="Pfam" id="PF00176">
    <property type="entry name" value="SNF2-rel_dom"/>
    <property type="match status" value="1"/>
</dbReference>
<dbReference type="PROSITE" id="PS51194">
    <property type="entry name" value="HELICASE_CTER"/>
    <property type="match status" value="1"/>
</dbReference>
<gene>
    <name evidence="7" type="ORF">CKO28_21475</name>
</gene>
<evidence type="ECO:0008006" key="9">
    <source>
        <dbReference type="Google" id="ProtNLM"/>
    </source>
</evidence>
<feature type="domain" description="Helicase ATP-binding" evidence="5">
    <location>
        <begin position="254"/>
        <end position="413"/>
    </location>
</feature>
<evidence type="ECO:0000256" key="2">
    <source>
        <dbReference type="PROSITE-ProRule" id="PRU00325"/>
    </source>
</evidence>
<dbReference type="InterPro" id="IPR027417">
    <property type="entry name" value="P-loop_NTPase"/>
</dbReference>
<feature type="region of interest" description="Disordered" evidence="3">
    <location>
        <begin position="1"/>
        <end position="41"/>
    </location>
</feature>
<name>A0ABS1DMI6_9PROT</name>